<keyword evidence="3" id="KW-1185">Reference proteome</keyword>
<protein>
    <submittedName>
        <fullName evidence="2">Uncharacterized protein</fullName>
    </submittedName>
</protein>
<feature type="compositionally biased region" description="Low complexity" evidence="1">
    <location>
        <begin position="43"/>
        <end position="59"/>
    </location>
</feature>
<evidence type="ECO:0000256" key="1">
    <source>
        <dbReference type="SAM" id="MobiDB-lite"/>
    </source>
</evidence>
<comment type="caution">
    <text evidence="2">The sequence shown here is derived from an EMBL/GenBank/DDBJ whole genome shotgun (WGS) entry which is preliminary data.</text>
</comment>
<feature type="compositionally biased region" description="Pro residues" evidence="1">
    <location>
        <begin position="60"/>
        <end position="69"/>
    </location>
</feature>
<feature type="compositionally biased region" description="Basic residues" evidence="1">
    <location>
        <begin position="101"/>
        <end position="119"/>
    </location>
</feature>
<name>A0ABR3F383_9AGAR</name>
<accession>A0ABR3F383</accession>
<sequence>MRKTRSGVFFSPYEISPDIDFEELVARSFSQEQDDVTIGQIWSDTSPLTSPPSSCAPSRSPSPSPPITRPEPSSTRLEPIASQPAILLVPSTPSASPKPTPNHRKRQGKKNRAKKRRLSKITGGPKCNQPTPPLKKKHVSSGQALPTKFGLEDIRVAANGFTGYHSRQTALKKEYSLDEMVGPTSKWKFRLIPWDGSYPDDARYKAMTTRVADKFEDVRVEAKLTSKQKKGGRGPFSFISVGPTFGMGMKEPARQTQTSKKREQVANELLNDPDVQRLSGFQSSGFSTWSPELFQSYAENRTVLLDHHPSLRFNFSNSVFAAATFNLGPRTVTVEHADSSNRADGFCAVTALSPTEDGYDYTKGGHLILWDLGLVIEFPPGTTILLPSAILRHSNVSIGKKERRYSYTQYTSGGLFRWVERGFRTQKDYFAGLSDEERLAEEEKDAMRWKEAIGNFSRLGDLL</sequence>
<organism evidence="2 3">
    <name type="scientific">Marasmius crinis-equi</name>
    <dbReference type="NCBI Taxonomy" id="585013"/>
    <lineage>
        <taxon>Eukaryota</taxon>
        <taxon>Fungi</taxon>
        <taxon>Dikarya</taxon>
        <taxon>Basidiomycota</taxon>
        <taxon>Agaricomycotina</taxon>
        <taxon>Agaricomycetes</taxon>
        <taxon>Agaricomycetidae</taxon>
        <taxon>Agaricales</taxon>
        <taxon>Marasmiineae</taxon>
        <taxon>Marasmiaceae</taxon>
        <taxon>Marasmius</taxon>
    </lineage>
</organism>
<dbReference type="Gene3D" id="3.60.130.30">
    <property type="match status" value="1"/>
</dbReference>
<dbReference type="EMBL" id="JBAHYK010001068">
    <property type="protein sequence ID" value="KAL0569694.1"/>
    <property type="molecule type" value="Genomic_DNA"/>
</dbReference>
<gene>
    <name evidence="2" type="ORF">V5O48_012267</name>
</gene>
<evidence type="ECO:0000313" key="2">
    <source>
        <dbReference type="EMBL" id="KAL0569694.1"/>
    </source>
</evidence>
<reference evidence="2 3" key="1">
    <citation type="submission" date="2024-02" db="EMBL/GenBank/DDBJ databases">
        <title>A draft genome for the cacao thread blight pathogen Marasmius crinis-equi.</title>
        <authorList>
            <person name="Cohen S.P."/>
            <person name="Baruah I.K."/>
            <person name="Amoako-Attah I."/>
            <person name="Bukari Y."/>
            <person name="Meinhardt L.W."/>
            <person name="Bailey B.A."/>
        </authorList>
    </citation>
    <scope>NUCLEOTIDE SEQUENCE [LARGE SCALE GENOMIC DNA]</scope>
    <source>
        <strain evidence="2 3">GH-76</strain>
    </source>
</reference>
<evidence type="ECO:0000313" key="3">
    <source>
        <dbReference type="Proteomes" id="UP001465976"/>
    </source>
</evidence>
<proteinExistence type="predicted"/>
<feature type="region of interest" description="Disordered" evidence="1">
    <location>
        <begin position="36"/>
        <end position="141"/>
    </location>
</feature>
<dbReference type="Proteomes" id="UP001465976">
    <property type="component" value="Unassembled WGS sequence"/>
</dbReference>